<feature type="compositionally biased region" description="Basic and acidic residues" evidence="1">
    <location>
        <begin position="43"/>
        <end position="53"/>
    </location>
</feature>
<name>A0A5P8JYX0_9ACTN</name>
<proteinExistence type="predicted"/>
<gene>
    <name evidence="2" type="ORF">F9278_07515</name>
</gene>
<evidence type="ECO:0000313" key="3">
    <source>
        <dbReference type="Proteomes" id="UP000327294"/>
    </source>
</evidence>
<evidence type="ECO:0000256" key="1">
    <source>
        <dbReference type="SAM" id="MobiDB-lite"/>
    </source>
</evidence>
<dbReference type="AlphaFoldDB" id="A0A5P8JYX0"/>
<evidence type="ECO:0000313" key="2">
    <source>
        <dbReference type="EMBL" id="QFQ96061.1"/>
    </source>
</evidence>
<feature type="region of interest" description="Disordered" evidence="1">
    <location>
        <begin position="35"/>
        <end position="54"/>
    </location>
</feature>
<reference evidence="2 3" key="1">
    <citation type="submission" date="2019-10" db="EMBL/GenBank/DDBJ databases">
        <title>Streptomyces sp. strain GY16 isolated from leaves of Broussonetia papyrifera.</title>
        <authorList>
            <person name="Mo P."/>
        </authorList>
    </citation>
    <scope>NUCLEOTIDE SEQUENCE [LARGE SCALE GENOMIC DNA]</scope>
    <source>
        <strain evidence="2 3">GY16</strain>
    </source>
</reference>
<organism evidence="2 3">
    <name type="scientific">Streptomyces phaeolivaceus</name>
    <dbReference type="NCBI Taxonomy" id="2653200"/>
    <lineage>
        <taxon>Bacteria</taxon>
        <taxon>Bacillati</taxon>
        <taxon>Actinomycetota</taxon>
        <taxon>Actinomycetes</taxon>
        <taxon>Kitasatosporales</taxon>
        <taxon>Streptomycetaceae</taxon>
        <taxon>Streptomyces</taxon>
    </lineage>
</organism>
<sequence>MQVKEARELIGQVVTARIECGFARLHQEHEFARHPRPVPAFRPGDHAPGHDSSRVPAVPLAEVATTVTDDQPKVFLSFRMEYGGRPYRDMCVRRSWLHQVVRPGWAVMDDRVVVDVLEWATGPTGRRPSKVASCWIWTDFDEGPHGWRAWGDMREYDVDWRAQAPVLVPSDPVLR</sequence>
<dbReference type="EMBL" id="CP045096">
    <property type="protein sequence ID" value="QFQ96061.1"/>
    <property type="molecule type" value="Genomic_DNA"/>
</dbReference>
<protein>
    <submittedName>
        <fullName evidence="2">Uncharacterized protein</fullName>
    </submittedName>
</protein>
<dbReference type="RefSeq" id="WP_152167577.1">
    <property type="nucleotide sequence ID" value="NZ_CP045096.1"/>
</dbReference>
<accession>A0A5P8JYX0</accession>
<keyword evidence="3" id="KW-1185">Reference proteome</keyword>
<dbReference type="KEGG" id="sphv:F9278_07515"/>
<dbReference type="Proteomes" id="UP000327294">
    <property type="component" value="Chromosome"/>
</dbReference>